<accession>A0A484KN71</accession>
<dbReference type="AlphaFoldDB" id="A0A484KN71"/>
<dbReference type="InterPro" id="IPR036093">
    <property type="entry name" value="NAC_dom_sf"/>
</dbReference>
<keyword evidence="4" id="KW-0539">Nucleus</keyword>
<dbReference type="EMBL" id="OOIL02000305">
    <property type="protein sequence ID" value="VFQ63532.1"/>
    <property type="molecule type" value="Genomic_DNA"/>
</dbReference>
<dbReference type="PANTHER" id="PTHR31744:SF210">
    <property type="entry name" value="NAC DOMAIN-CONTAINING PROTEIN 86-LIKE"/>
    <property type="match status" value="1"/>
</dbReference>
<feature type="domain" description="NAC" evidence="6">
    <location>
        <begin position="6"/>
        <end position="159"/>
    </location>
</feature>
<evidence type="ECO:0000256" key="2">
    <source>
        <dbReference type="ARBA" id="ARBA00023125"/>
    </source>
</evidence>
<dbReference type="Gene3D" id="2.170.150.80">
    <property type="entry name" value="NAC domain"/>
    <property type="match status" value="1"/>
</dbReference>
<sequence length="464" mass="51906">MSSAALPPGFRFHPTDVELIMYYLKRKVTGRKFPDEAMHAITELNICHYSPWELPGKSRLKSKDREWYFFCQRERKYASGSRSKRATETGFWKATGNDRIVKYDGRTVGMIKTLVFYEGVPPKGKRTDWVIHEYRMEDQHLADAGILQDTFTICKVFEKAGSGPKNGSQYGVFREEDWEDEEACHEKDLSVVSPAIVAHTDCQSCPVVSSTVELGCSSNFTVDEPGASSAEHGISLSELNANEILPDNVISEDIFSPPIEINSNKNVTSTELARAEQCKDGEDIWMDEYGDLSELLAGVGDIENDLCDNGYWAVEAAEQPANIPTPLQQADLDLFYSFGMYDDESVLLGELEKAAEVRVEEDSRIHSPPATWWAAAAHDEPPPPPPPLPPPPPPPPPLMSIPIPYNIWDPYPIHHNHHLVLPEMSRNHNIAAAAAANYYMELDDLEEPLYVSKHAASQSKTHPP</sequence>
<dbReference type="PROSITE" id="PS51005">
    <property type="entry name" value="NAC"/>
    <property type="match status" value="1"/>
</dbReference>
<keyword evidence="8" id="KW-1185">Reference proteome</keyword>
<name>A0A484KN71_9ASTE</name>
<dbReference type="Proteomes" id="UP000595140">
    <property type="component" value="Unassembled WGS sequence"/>
</dbReference>
<evidence type="ECO:0000256" key="4">
    <source>
        <dbReference type="ARBA" id="ARBA00023242"/>
    </source>
</evidence>
<keyword evidence="3" id="KW-0804">Transcription</keyword>
<feature type="compositionally biased region" description="Pro residues" evidence="5">
    <location>
        <begin position="382"/>
        <end position="394"/>
    </location>
</feature>
<dbReference type="Pfam" id="PF02365">
    <property type="entry name" value="NAM"/>
    <property type="match status" value="1"/>
</dbReference>
<evidence type="ECO:0000313" key="8">
    <source>
        <dbReference type="Proteomes" id="UP000595140"/>
    </source>
</evidence>
<dbReference type="PANTHER" id="PTHR31744">
    <property type="entry name" value="PROTEIN CUP-SHAPED COTYLEDON 2-RELATED"/>
    <property type="match status" value="1"/>
</dbReference>
<proteinExistence type="predicted"/>
<reference evidence="7 8" key="1">
    <citation type="submission" date="2018-04" db="EMBL/GenBank/DDBJ databases">
        <authorList>
            <person name="Vogel A."/>
        </authorList>
    </citation>
    <scope>NUCLEOTIDE SEQUENCE [LARGE SCALE GENOMIC DNA]</scope>
</reference>
<evidence type="ECO:0000256" key="3">
    <source>
        <dbReference type="ARBA" id="ARBA00023163"/>
    </source>
</evidence>
<dbReference type="GO" id="GO:0006355">
    <property type="term" value="P:regulation of DNA-templated transcription"/>
    <property type="evidence" value="ECO:0007669"/>
    <property type="project" value="InterPro"/>
</dbReference>
<evidence type="ECO:0000313" key="7">
    <source>
        <dbReference type="EMBL" id="VFQ63532.1"/>
    </source>
</evidence>
<dbReference type="GO" id="GO:0003677">
    <property type="term" value="F:DNA binding"/>
    <property type="evidence" value="ECO:0007669"/>
    <property type="project" value="UniProtKB-KW"/>
</dbReference>
<evidence type="ECO:0000256" key="5">
    <source>
        <dbReference type="SAM" id="MobiDB-lite"/>
    </source>
</evidence>
<feature type="region of interest" description="Disordered" evidence="5">
    <location>
        <begin position="375"/>
        <end position="394"/>
    </location>
</feature>
<dbReference type="OrthoDB" id="1882472at2759"/>
<evidence type="ECO:0000259" key="6">
    <source>
        <dbReference type="PROSITE" id="PS51005"/>
    </source>
</evidence>
<protein>
    <recommendedName>
        <fullName evidence="6">NAC domain-containing protein</fullName>
    </recommendedName>
</protein>
<organism evidence="7 8">
    <name type="scientific">Cuscuta campestris</name>
    <dbReference type="NCBI Taxonomy" id="132261"/>
    <lineage>
        <taxon>Eukaryota</taxon>
        <taxon>Viridiplantae</taxon>
        <taxon>Streptophyta</taxon>
        <taxon>Embryophyta</taxon>
        <taxon>Tracheophyta</taxon>
        <taxon>Spermatophyta</taxon>
        <taxon>Magnoliopsida</taxon>
        <taxon>eudicotyledons</taxon>
        <taxon>Gunneridae</taxon>
        <taxon>Pentapetalae</taxon>
        <taxon>asterids</taxon>
        <taxon>lamiids</taxon>
        <taxon>Solanales</taxon>
        <taxon>Convolvulaceae</taxon>
        <taxon>Cuscuteae</taxon>
        <taxon>Cuscuta</taxon>
        <taxon>Cuscuta subgen. Grammica</taxon>
        <taxon>Cuscuta sect. Cleistogrammica</taxon>
    </lineage>
</organism>
<keyword evidence="1" id="KW-0805">Transcription regulation</keyword>
<evidence type="ECO:0000256" key="1">
    <source>
        <dbReference type="ARBA" id="ARBA00023015"/>
    </source>
</evidence>
<keyword evidence="2" id="KW-0238">DNA-binding</keyword>
<gene>
    <name evidence="7" type="ORF">CCAM_LOCUS5308</name>
</gene>
<dbReference type="InterPro" id="IPR003441">
    <property type="entry name" value="NAC-dom"/>
</dbReference>
<dbReference type="SUPFAM" id="SSF101941">
    <property type="entry name" value="NAC domain"/>
    <property type="match status" value="1"/>
</dbReference>